<dbReference type="EMBL" id="JACHIG010000001">
    <property type="protein sequence ID" value="MBB5030475.1"/>
    <property type="molecule type" value="Genomic_DNA"/>
</dbReference>
<dbReference type="InterPro" id="IPR029063">
    <property type="entry name" value="SAM-dependent_MTases_sf"/>
</dbReference>
<dbReference type="Gene3D" id="3.40.50.150">
    <property type="entry name" value="Vaccinia Virus protein VP39"/>
    <property type="match status" value="1"/>
</dbReference>
<dbReference type="GO" id="GO:0008757">
    <property type="term" value="F:S-adenosylmethionine-dependent methyltransferase activity"/>
    <property type="evidence" value="ECO:0007669"/>
    <property type="project" value="InterPro"/>
</dbReference>
<dbReference type="Pfam" id="PF08241">
    <property type="entry name" value="Methyltransf_11"/>
    <property type="match status" value="1"/>
</dbReference>
<dbReference type="InterPro" id="IPR013216">
    <property type="entry name" value="Methyltransf_11"/>
</dbReference>
<evidence type="ECO:0000313" key="2">
    <source>
        <dbReference type="EMBL" id="MBB5030475.1"/>
    </source>
</evidence>
<comment type="caution">
    <text evidence="2">The sequence shown here is derived from an EMBL/GenBank/DDBJ whole genome shotgun (WGS) entry which is preliminary data.</text>
</comment>
<evidence type="ECO:0000259" key="1">
    <source>
        <dbReference type="Pfam" id="PF08241"/>
    </source>
</evidence>
<organism evidence="2 3">
    <name type="scientific">Prosthecobacter vanneervenii</name>
    <dbReference type="NCBI Taxonomy" id="48466"/>
    <lineage>
        <taxon>Bacteria</taxon>
        <taxon>Pseudomonadati</taxon>
        <taxon>Verrucomicrobiota</taxon>
        <taxon>Verrucomicrobiia</taxon>
        <taxon>Verrucomicrobiales</taxon>
        <taxon>Verrucomicrobiaceae</taxon>
        <taxon>Prosthecobacter</taxon>
    </lineage>
</organism>
<dbReference type="AlphaFoldDB" id="A0A7W7Y6L6"/>
<proteinExistence type="predicted"/>
<dbReference type="RefSeq" id="WP_184337239.1">
    <property type="nucleotide sequence ID" value="NZ_JACHIG010000001.1"/>
</dbReference>
<name>A0A7W7Y6L6_9BACT</name>
<feature type="domain" description="Methyltransferase type 11" evidence="1">
    <location>
        <begin position="77"/>
        <end position="125"/>
    </location>
</feature>
<reference evidence="2 3" key="1">
    <citation type="submission" date="2020-08" db="EMBL/GenBank/DDBJ databases">
        <title>Genomic Encyclopedia of Type Strains, Phase IV (KMG-IV): sequencing the most valuable type-strain genomes for metagenomic binning, comparative biology and taxonomic classification.</title>
        <authorList>
            <person name="Goeker M."/>
        </authorList>
    </citation>
    <scope>NUCLEOTIDE SEQUENCE [LARGE SCALE GENOMIC DNA]</scope>
    <source>
        <strain evidence="2 3">DSM 12252</strain>
    </source>
</reference>
<dbReference type="Proteomes" id="UP000590740">
    <property type="component" value="Unassembled WGS sequence"/>
</dbReference>
<sequence>MLEIAQHDIEIQENRAHWERKPVLRLVYEAFYQGIARWTLSGGEGVTLELGSGMGNIKNTLPDCLTSDLFPNPWLDRVENAYALNWSDKTVENLILFDVFHHLQHPGRAFTEMARVVRPGGRVILFEPGMGLLPRLIMRFFHHEPLGFGQPIEWDAPQDFDPANHPYYAAQGNSWRVFVRKEGLSQHVLRDWKVLHVGREPGWAWLMCGGLRGPQLYPDVLLPAVQWLEKCLSFLPSIFAGRLLVVLERKSGS</sequence>
<dbReference type="SUPFAM" id="SSF53335">
    <property type="entry name" value="S-adenosyl-L-methionine-dependent methyltransferases"/>
    <property type="match status" value="1"/>
</dbReference>
<gene>
    <name evidence="2" type="ORF">HNQ65_000029</name>
</gene>
<protein>
    <recommendedName>
        <fullName evidence="1">Methyltransferase type 11 domain-containing protein</fullName>
    </recommendedName>
</protein>
<keyword evidence="3" id="KW-1185">Reference proteome</keyword>
<evidence type="ECO:0000313" key="3">
    <source>
        <dbReference type="Proteomes" id="UP000590740"/>
    </source>
</evidence>
<accession>A0A7W7Y6L6</accession>